<keyword evidence="4" id="KW-1185">Reference proteome</keyword>
<comment type="caution">
    <text evidence="2">The sequence shown here is derived from an EMBL/GenBank/DDBJ whole genome shotgun (WGS) entry which is preliminary data.</text>
</comment>
<gene>
    <name evidence="2" type="ORF">FYJ27_02060</name>
    <name evidence="1" type="ORF">L0P62_01295</name>
</gene>
<dbReference type="OrthoDB" id="9805406at2"/>
<evidence type="ECO:0000313" key="4">
    <source>
        <dbReference type="Proteomes" id="UP001108123"/>
    </source>
</evidence>
<evidence type="ECO:0000313" key="1">
    <source>
        <dbReference type="EMBL" id="MCG4564075.1"/>
    </source>
</evidence>
<name>A0A844FEU7_9FIRM</name>
<dbReference type="GO" id="GO:0046872">
    <property type="term" value="F:metal ion binding"/>
    <property type="evidence" value="ECO:0007669"/>
    <property type="project" value="InterPro"/>
</dbReference>
<dbReference type="EMBL" id="VULR01000002">
    <property type="protein sequence ID" value="MSS42523.1"/>
    <property type="molecule type" value="Genomic_DNA"/>
</dbReference>
<dbReference type="InterPro" id="IPR023696">
    <property type="entry name" value="Ureohydrolase_dom_sf"/>
</dbReference>
<dbReference type="Gene3D" id="3.40.800.10">
    <property type="entry name" value="Ureohydrolase domain"/>
    <property type="match status" value="1"/>
</dbReference>
<sequence>MGILNRKKEFFKEQFRFINLKEDFYKYDFRPKYFDLSKKFAVKKLLNSLPKKSIAYLGSGDFHYISYFLIGDLPIKPLLILFDNHFDMNEAWEGILTCGSWVRSCIEEDLIRGVLIVGANKEYIDTGDVLYSFVDYIEDGNKILDLDTIRKIKGMPVYVSVDKDVLKEEIVKTSWDQGNMELDSLINWLKFINVYGKVLGVDICGEPEYNPIMDFVNPQINIANKKVNKKICNIFLN</sequence>
<reference evidence="2 3" key="1">
    <citation type="submission" date="2019-08" db="EMBL/GenBank/DDBJ databases">
        <title>In-depth cultivation of the pig gut microbiome towards novel bacterial diversity and tailored functional studies.</title>
        <authorList>
            <person name="Wylensek D."/>
            <person name="Hitch T.C.A."/>
            <person name="Clavel T."/>
        </authorList>
    </citation>
    <scope>NUCLEOTIDE SEQUENCE [LARGE SCALE GENOMIC DNA]</scope>
    <source>
        <strain evidence="2 3">Med78-601-WT-4W-RMD-3</strain>
    </source>
</reference>
<dbReference type="Pfam" id="PF00491">
    <property type="entry name" value="Arginase"/>
    <property type="match status" value="1"/>
</dbReference>
<dbReference type="RefSeq" id="WP_154482413.1">
    <property type="nucleotide sequence ID" value="NZ_JAJBNW010000058.1"/>
</dbReference>
<dbReference type="EMBL" id="JAKNID010000003">
    <property type="protein sequence ID" value="MCG4564075.1"/>
    <property type="molecule type" value="Genomic_DNA"/>
</dbReference>
<proteinExistence type="predicted"/>
<dbReference type="InterPro" id="IPR006035">
    <property type="entry name" value="Ureohydrolase"/>
</dbReference>
<evidence type="ECO:0000313" key="2">
    <source>
        <dbReference type="EMBL" id="MSS42523.1"/>
    </source>
</evidence>
<dbReference type="Proteomes" id="UP000462760">
    <property type="component" value="Unassembled WGS sequence"/>
</dbReference>
<dbReference type="SUPFAM" id="SSF52768">
    <property type="entry name" value="Arginase/deacetylase"/>
    <property type="match status" value="1"/>
</dbReference>
<accession>A0A844FEU7</accession>
<reference evidence="1" key="2">
    <citation type="submission" date="2022-01" db="EMBL/GenBank/DDBJ databases">
        <title>Collection of gut derived symbiotic bacterial strains cultured from healthy donors.</title>
        <authorList>
            <person name="Lin H."/>
            <person name="Kohout C."/>
            <person name="Waligurski E."/>
            <person name="Pamer E.G."/>
        </authorList>
    </citation>
    <scope>NUCLEOTIDE SEQUENCE</scope>
    <source>
        <strain evidence="1">MSK.14.39</strain>
    </source>
</reference>
<dbReference type="Proteomes" id="UP001108123">
    <property type="component" value="Unassembled WGS sequence"/>
</dbReference>
<evidence type="ECO:0000313" key="3">
    <source>
        <dbReference type="Proteomes" id="UP000462760"/>
    </source>
</evidence>
<organism evidence="2 3">
    <name type="scientific">Anaerosalibacter bizertensis</name>
    <dbReference type="NCBI Taxonomy" id="932217"/>
    <lineage>
        <taxon>Bacteria</taxon>
        <taxon>Bacillati</taxon>
        <taxon>Bacillota</taxon>
        <taxon>Tissierellia</taxon>
        <taxon>Tissierellales</taxon>
        <taxon>Sporanaerobacteraceae</taxon>
        <taxon>Anaerosalibacter</taxon>
    </lineage>
</organism>
<protein>
    <submittedName>
        <fullName evidence="1">Arginase family protein</fullName>
    </submittedName>
</protein>
<dbReference type="AlphaFoldDB" id="A0A844FEU7"/>
<dbReference type="GO" id="GO:0016813">
    <property type="term" value="F:hydrolase activity, acting on carbon-nitrogen (but not peptide) bonds, in linear amidines"/>
    <property type="evidence" value="ECO:0007669"/>
    <property type="project" value="UniProtKB-ARBA"/>
</dbReference>